<dbReference type="PATRIC" id="fig|67356.5.peg.1549"/>
<name>A0A0L8LRI7_9ACTN</name>
<comment type="caution">
    <text evidence="2">The sequence shown here is derived from an EMBL/GenBank/DDBJ whole genome shotgun (WGS) entry which is preliminary data.</text>
</comment>
<dbReference type="RefSeq" id="WP_030044836.1">
    <property type="nucleotide sequence ID" value="NZ_KL575654.1"/>
</dbReference>
<dbReference type="AlphaFoldDB" id="A0A0L8LRI7"/>
<keyword evidence="3" id="KW-1185">Reference proteome</keyword>
<accession>A0A0L8LRI7</accession>
<organism evidence="2 3">
    <name type="scientific">Streptomyces resistomycificus</name>
    <dbReference type="NCBI Taxonomy" id="67356"/>
    <lineage>
        <taxon>Bacteria</taxon>
        <taxon>Bacillati</taxon>
        <taxon>Actinomycetota</taxon>
        <taxon>Actinomycetes</taxon>
        <taxon>Kitasatosporales</taxon>
        <taxon>Streptomycetaceae</taxon>
        <taxon>Streptomyces</taxon>
        <taxon>Streptomyces aurantiacus group</taxon>
    </lineage>
</organism>
<feature type="region of interest" description="Disordered" evidence="1">
    <location>
        <begin position="106"/>
        <end position="134"/>
    </location>
</feature>
<evidence type="ECO:0000256" key="1">
    <source>
        <dbReference type="SAM" id="MobiDB-lite"/>
    </source>
</evidence>
<gene>
    <name evidence="2" type="ORF">ADK37_07080</name>
</gene>
<reference evidence="3" key="1">
    <citation type="submission" date="2015-07" db="EMBL/GenBank/DDBJ databases">
        <authorList>
            <person name="Ju K.-S."/>
            <person name="Doroghazi J.R."/>
            <person name="Metcalf W.W."/>
        </authorList>
    </citation>
    <scope>NUCLEOTIDE SEQUENCE [LARGE SCALE GENOMIC DNA]</scope>
    <source>
        <strain evidence="3">NRRL 2290</strain>
    </source>
</reference>
<dbReference type="eggNOG" id="ENOG502ZTKQ">
    <property type="taxonomic scope" value="Bacteria"/>
</dbReference>
<dbReference type="STRING" id="67356.AQJ84_12990"/>
<evidence type="ECO:0000313" key="2">
    <source>
        <dbReference type="EMBL" id="KOG40715.1"/>
    </source>
</evidence>
<protein>
    <submittedName>
        <fullName evidence="2">Uncharacterized protein</fullName>
    </submittedName>
</protein>
<proteinExistence type="predicted"/>
<feature type="region of interest" description="Disordered" evidence="1">
    <location>
        <begin position="1"/>
        <end position="20"/>
    </location>
</feature>
<dbReference type="EMBL" id="LGUS01000047">
    <property type="protein sequence ID" value="KOG40715.1"/>
    <property type="molecule type" value="Genomic_DNA"/>
</dbReference>
<sequence length="134" mass="14689">MSDERPGNPRLGDDMQFREKPCGPVDYHDWTEKPVRFFTVVDKENGSVLGYLWAGDEDDAAAYEPRKAGGSRATNAGMPWIERLREGKARGLRPTQTLVALYEATEQRGKGRPLPGSLADAPNAATVEALAKSD</sequence>
<evidence type="ECO:0000313" key="3">
    <source>
        <dbReference type="Proteomes" id="UP000037251"/>
    </source>
</evidence>
<dbReference type="Proteomes" id="UP000037251">
    <property type="component" value="Unassembled WGS sequence"/>
</dbReference>